<dbReference type="InterPro" id="IPR009210">
    <property type="entry name" value="ASCC1"/>
</dbReference>
<dbReference type="KEGG" id="aten:116304854"/>
<dbReference type="PIRSF" id="PIRSF027019">
    <property type="entry name" value="Euk_LigT"/>
    <property type="match status" value="1"/>
</dbReference>
<dbReference type="AlphaFoldDB" id="A0A6P8IUA2"/>
<dbReference type="InterPro" id="IPR004088">
    <property type="entry name" value="KH_dom_type_1"/>
</dbReference>
<dbReference type="InterPro" id="IPR036612">
    <property type="entry name" value="KH_dom_type_1_sf"/>
</dbReference>
<proteinExistence type="predicted"/>
<dbReference type="OrthoDB" id="277832at2759"/>
<dbReference type="GO" id="GO:0006355">
    <property type="term" value="P:regulation of DNA-templated transcription"/>
    <property type="evidence" value="ECO:0007669"/>
    <property type="project" value="TreeGrafter"/>
</dbReference>
<sequence length="123" mass="14174">MDVLRPPVVWIKGRCYRKLPFEQNSSETNENSTPYYEQDEMNYEDETCDASDVVEETKSGFRTVMDTPSALFKFVIGRKAETKKKIEMETDTRLFIPSQGQAGDIGICWLIYLKGRVVCTVMQ</sequence>
<dbReference type="PANTHER" id="PTHR13360">
    <property type="entry name" value="ACTIVATING SIGNAL COINTEGRATOR 1 COMPLEX SUBUNIT 1"/>
    <property type="match status" value="1"/>
</dbReference>
<dbReference type="InterPro" id="IPR047538">
    <property type="entry name" value="KH-I_ASCC1"/>
</dbReference>
<organism evidence="2 3">
    <name type="scientific">Actinia tenebrosa</name>
    <name type="common">Australian red waratah sea anemone</name>
    <dbReference type="NCBI Taxonomy" id="6105"/>
    <lineage>
        <taxon>Eukaryota</taxon>
        <taxon>Metazoa</taxon>
        <taxon>Cnidaria</taxon>
        <taxon>Anthozoa</taxon>
        <taxon>Hexacorallia</taxon>
        <taxon>Actiniaria</taxon>
        <taxon>Actiniidae</taxon>
        <taxon>Actinia</taxon>
    </lineage>
</organism>
<accession>A0A6P8IUA2</accession>
<dbReference type="Gene3D" id="3.30.1370.10">
    <property type="entry name" value="K Homology domain, type 1"/>
    <property type="match status" value="1"/>
</dbReference>
<dbReference type="Pfam" id="PF00013">
    <property type="entry name" value="KH_1"/>
    <property type="match status" value="1"/>
</dbReference>
<gene>
    <name evidence="3" type="primary">LOC116304854</name>
</gene>
<reference evidence="3" key="1">
    <citation type="submission" date="2025-08" db="UniProtKB">
        <authorList>
            <consortium name="RefSeq"/>
        </authorList>
    </citation>
    <scope>IDENTIFICATION</scope>
    <source>
        <tissue evidence="3">Tentacle</tissue>
    </source>
</reference>
<evidence type="ECO:0000259" key="1">
    <source>
        <dbReference type="Pfam" id="PF00013"/>
    </source>
</evidence>
<dbReference type="SUPFAM" id="SSF54791">
    <property type="entry name" value="Eukaryotic type KH-domain (KH-domain type I)"/>
    <property type="match status" value="1"/>
</dbReference>
<dbReference type="Proteomes" id="UP000515163">
    <property type="component" value="Unplaced"/>
</dbReference>
<keyword evidence="2" id="KW-1185">Reference proteome</keyword>
<name>A0A6P8IUA2_ACTTE</name>
<dbReference type="PANTHER" id="PTHR13360:SF1">
    <property type="entry name" value="ACTIVATING SIGNAL COINTEGRATOR 1 COMPLEX SUBUNIT 1"/>
    <property type="match status" value="1"/>
</dbReference>
<evidence type="ECO:0000313" key="3">
    <source>
        <dbReference type="RefSeq" id="XP_031570502.1"/>
    </source>
</evidence>
<dbReference type="GO" id="GO:0006307">
    <property type="term" value="P:DNA alkylation repair"/>
    <property type="evidence" value="ECO:0007669"/>
    <property type="project" value="InterPro"/>
</dbReference>
<dbReference type="InParanoid" id="A0A6P8IUA2"/>
<dbReference type="CDD" id="cd22419">
    <property type="entry name" value="KH-I_ASCC1"/>
    <property type="match status" value="1"/>
</dbReference>
<protein>
    <submittedName>
        <fullName evidence="3">Activating signal cointegrator 1 complex subunit 1-like</fullName>
    </submittedName>
</protein>
<evidence type="ECO:0000313" key="2">
    <source>
        <dbReference type="Proteomes" id="UP000515163"/>
    </source>
</evidence>
<dbReference type="GO" id="GO:0005634">
    <property type="term" value="C:nucleus"/>
    <property type="evidence" value="ECO:0007669"/>
    <property type="project" value="TreeGrafter"/>
</dbReference>
<dbReference type="GeneID" id="116304854"/>
<dbReference type="GO" id="GO:0003723">
    <property type="term" value="F:RNA binding"/>
    <property type="evidence" value="ECO:0007669"/>
    <property type="project" value="InterPro"/>
</dbReference>
<dbReference type="RefSeq" id="XP_031570502.1">
    <property type="nucleotide sequence ID" value="XM_031714642.1"/>
</dbReference>
<feature type="domain" description="K Homology" evidence="1">
    <location>
        <begin position="65"/>
        <end position="100"/>
    </location>
</feature>